<dbReference type="EMBL" id="JBHULI010000024">
    <property type="protein sequence ID" value="MFD2532066.1"/>
    <property type="molecule type" value="Genomic_DNA"/>
</dbReference>
<feature type="transmembrane region" description="Helical" evidence="1">
    <location>
        <begin position="14"/>
        <end position="35"/>
    </location>
</feature>
<evidence type="ECO:0000256" key="1">
    <source>
        <dbReference type="SAM" id="Phobius"/>
    </source>
</evidence>
<protein>
    <submittedName>
        <fullName evidence="2">Uncharacterized protein</fullName>
    </submittedName>
</protein>
<comment type="caution">
    <text evidence="2">The sequence shown here is derived from an EMBL/GenBank/DDBJ whole genome shotgun (WGS) entry which is preliminary data.</text>
</comment>
<proteinExistence type="predicted"/>
<dbReference type="Proteomes" id="UP001597460">
    <property type="component" value="Unassembled WGS sequence"/>
</dbReference>
<sequence length="77" mass="8626">MNDLLKSFPERPPFIFNAVTVGLPALLIFSLFLTFDPIGFNKLELANRVVMYVMLGLLSLFGGLLVGGFFRWISSRS</sequence>
<keyword evidence="1" id="KW-1133">Transmembrane helix</keyword>
<reference evidence="3" key="1">
    <citation type="journal article" date="2019" name="Int. J. Syst. Evol. Microbiol.">
        <title>The Global Catalogue of Microorganisms (GCM) 10K type strain sequencing project: providing services to taxonomists for standard genome sequencing and annotation.</title>
        <authorList>
            <consortium name="The Broad Institute Genomics Platform"/>
            <consortium name="The Broad Institute Genome Sequencing Center for Infectious Disease"/>
            <person name="Wu L."/>
            <person name="Ma J."/>
        </authorList>
    </citation>
    <scope>NUCLEOTIDE SEQUENCE [LARGE SCALE GENOMIC DNA]</scope>
    <source>
        <strain evidence="3">KCTC 52042</strain>
    </source>
</reference>
<gene>
    <name evidence="2" type="ORF">ACFSVN_06385</name>
</gene>
<dbReference type="RefSeq" id="WP_390300175.1">
    <property type="nucleotide sequence ID" value="NZ_JBHULI010000024.1"/>
</dbReference>
<keyword evidence="1" id="KW-0472">Membrane</keyword>
<feature type="transmembrane region" description="Helical" evidence="1">
    <location>
        <begin position="50"/>
        <end position="73"/>
    </location>
</feature>
<keyword evidence="3" id="KW-1185">Reference proteome</keyword>
<keyword evidence="1" id="KW-0812">Transmembrane</keyword>
<organism evidence="2 3">
    <name type="scientific">Gracilimonas halophila</name>
    <dbReference type="NCBI Taxonomy" id="1834464"/>
    <lineage>
        <taxon>Bacteria</taxon>
        <taxon>Pseudomonadati</taxon>
        <taxon>Balneolota</taxon>
        <taxon>Balneolia</taxon>
        <taxon>Balneolales</taxon>
        <taxon>Balneolaceae</taxon>
        <taxon>Gracilimonas</taxon>
    </lineage>
</organism>
<accession>A0ABW5JJ07</accession>
<evidence type="ECO:0000313" key="2">
    <source>
        <dbReference type="EMBL" id="MFD2532066.1"/>
    </source>
</evidence>
<evidence type="ECO:0000313" key="3">
    <source>
        <dbReference type="Proteomes" id="UP001597460"/>
    </source>
</evidence>
<name>A0ABW5JJ07_9BACT</name>